<dbReference type="Pfam" id="PF02518">
    <property type="entry name" value="HATPase_c"/>
    <property type="match status" value="1"/>
</dbReference>
<dbReference type="PANTHER" id="PTHR24421:SF10">
    <property type="entry name" value="NITRATE_NITRITE SENSOR PROTEIN NARQ"/>
    <property type="match status" value="1"/>
</dbReference>
<dbReference type="Gene3D" id="1.20.5.1930">
    <property type="match status" value="1"/>
</dbReference>
<dbReference type="InterPro" id="IPR050482">
    <property type="entry name" value="Sensor_HK_TwoCompSys"/>
</dbReference>
<keyword evidence="9" id="KW-1133">Transmembrane helix</keyword>
<keyword evidence="5" id="KW-0547">Nucleotide-binding</keyword>
<keyword evidence="9" id="KW-0472">Membrane</keyword>
<dbReference type="InterPro" id="IPR011712">
    <property type="entry name" value="Sig_transdc_His_kin_sub3_dim/P"/>
</dbReference>
<accession>A0A1L8CNQ7</accession>
<keyword evidence="3" id="KW-0597">Phosphoprotein</keyword>
<dbReference type="InterPro" id="IPR036890">
    <property type="entry name" value="HATPase_C_sf"/>
</dbReference>
<comment type="caution">
    <text evidence="11">The sequence shown here is derived from an EMBL/GenBank/DDBJ whole genome shotgun (WGS) entry which is preliminary data.</text>
</comment>
<evidence type="ECO:0000256" key="1">
    <source>
        <dbReference type="ARBA" id="ARBA00000085"/>
    </source>
</evidence>
<dbReference type="Gene3D" id="3.30.450.20">
    <property type="entry name" value="PAS domain"/>
    <property type="match status" value="2"/>
</dbReference>
<dbReference type="InterPro" id="IPR048760">
    <property type="entry name" value="VP0354-like_sensor_dom"/>
</dbReference>
<evidence type="ECO:0000259" key="10">
    <source>
        <dbReference type="PROSITE" id="PS50109"/>
    </source>
</evidence>
<keyword evidence="12" id="KW-1185">Reference proteome</keyword>
<dbReference type="CDD" id="cd16917">
    <property type="entry name" value="HATPase_UhpB-NarQ-NarX-like"/>
    <property type="match status" value="1"/>
</dbReference>
<dbReference type="SUPFAM" id="SSF103190">
    <property type="entry name" value="Sensory domain-like"/>
    <property type="match status" value="2"/>
</dbReference>
<proteinExistence type="predicted"/>
<dbReference type="STRING" id="1921010.MMIC_P1520"/>
<keyword evidence="4 11" id="KW-0808">Transferase</keyword>
<dbReference type="Pfam" id="PF07730">
    <property type="entry name" value="HisKA_3"/>
    <property type="match status" value="1"/>
</dbReference>
<dbReference type="PROSITE" id="PS50109">
    <property type="entry name" value="HIS_KIN"/>
    <property type="match status" value="1"/>
</dbReference>
<dbReference type="GO" id="GO:0016020">
    <property type="term" value="C:membrane"/>
    <property type="evidence" value="ECO:0007669"/>
    <property type="project" value="InterPro"/>
</dbReference>
<dbReference type="Gene3D" id="3.30.565.10">
    <property type="entry name" value="Histidine kinase-like ATPase, C-terminal domain"/>
    <property type="match status" value="1"/>
</dbReference>
<evidence type="ECO:0000256" key="5">
    <source>
        <dbReference type="ARBA" id="ARBA00022741"/>
    </source>
</evidence>
<dbReference type="EMBL" id="BDFD01000012">
    <property type="protein sequence ID" value="GAV20551.1"/>
    <property type="molecule type" value="Genomic_DNA"/>
</dbReference>
<dbReference type="PANTHER" id="PTHR24421">
    <property type="entry name" value="NITRATE/NITRITE SENSOR PROTEIN NARX-RELATED"/>
    <property type="match status" value="1"/>
</dbReference>
<evidence type="ECO:0000256" key="3">
    <source>
        <dbReference type="ARBA" id="ARBA00022553"/>
    </source>
</evidence>
<dbReference type="GO" id="GO:0046983">
    <property type="term" value="F:protein dimerization activity"/>
    <property type="evidence" value="ECO:0007669"/>
    <property type="project" value="InterPro"/>
</dbReference>
<keyword evidence="6 11" id="KW-0418">Kinase</keyword>
<keyword evidence="8" id="KW-0902">Two-component regulatory system</keyword>
<feature type="transmembrane region" description="Helical" evidence="9">
    <location>
        <begin position="69"/>
        <end position="88"/>
    </location>
</feature>
<dbReference type="GO" id="GO:0000155">
    <property type="term" value="F:phosphorelay sensor kinase activity"/>
    <property type="evidence" value="ECO:0007669"/>
    <property type="project" value="InterPro"/>
</dbReference>
<protein>
    <recommendedName>
        <fullName evidence="2">histidine kinase</fullName>
        <ecNumber evidence="2">2.7.13.3</ecNumber>
    </recommendedName>
</protein>
<reference evidence="11 12" key="1">
    <citation type="journal article" date="2017" name="Arch. Microbiol.">
        <title>Mariprofundus micogutta sp. nov., a novel iron-oxidizing zetaproteobacterium isolated from a deep-sea hydrothermal field at the Bayonnaise knoll of the Izu-Ogasawara arc, and a description of Mariprofundales ord. nov. and Zetaproteobacteria classis nov.</title>
        <authorList>
            <person name="Makita H."/>
            <person name="Tanaka E."/>
            <person name="Mitsunobu S."/>
            <person name="Miyazaki M."/>
            <person name="Nunoura T."/>
            <person name="Uematsu K."/>
            <person name="Takaki Y."/>
            <person name="Nishi S."/>
            <person name="Shimamura S."/>
            <person name="Takai K."/>
        </authorList>
    </citation>
    <scope>NUCLEOTIDE SEQUENCE [LARGE SCALE GENOMIC DNA]</scope>
    <source>
        <strain evidence="11 12">ET2</strain>
    </source>
</reference>
<feature type="domain" description="Histidine kinase" evidence="10">
    <location>
        <begin position="439"/>
        <end position="629"/>
    </location>
</feature>
<dbReference type="Pfam" id="PF21623">
    <property type="entry name" value="HK_sensor_dom_bact"/>
    <property type="match status" value="1"/>
</dbReference>
<dbReference type="SMART" id="SM00387">
    <property type="entry name" value="HATPase_c"/>
    <property type="match status" value="1"/>
</dbReference>
<comment type="catalytic activity">
    <reaction evidence="1">
        <text>ATP + protein L-histidine = ADP + protein N-phospho-L-histidine.</text>
        <dbReference type="EC" id="2.7.13.3"/>
    </reaction>
</comment>
<dbReference type="AlphaFoldDB" id="A0A1L8CNQ7"/>
<evidence type="ECO:0000256" key="8">
    <source>
        <dbReference type="ARBA" id="ARBA00023012"/>
    </source>
</evidence>
<dbReference type="SUPFAM" id="SSF55874">
    <property type="entry name" value="ATPase domain of HSP90 chaperone/DNA topoisomerase II/histidine kinase"/>
    <property type="match status" value="1"/>
</dbReference>
<dbReference type="RefSeq" id="WP_072659870.1">
    <property type="nucleotide sequence ID" value="NZ_BDFD01000012.1"/>
</dbReference>
<keyword evidence="9" id="KW-0812">Transmembrane</keyword>
<dbReference type="InterPro" id="IPR029151">
    <property type="entry name" value="Sensor-like_sf"/>
</dbReference>
<evidence type="ECO:0000256" key="7">
    <source>
        <dbReference type="ARBA" id="ARBA00022840"/>
    </source>
</evidence>
<dbReference type="GO" id="GO:0005524">
    <property type="term" value="F:ATP binding"/>
    <property type="evidence" value="ECO:0007669"/>
    <property type="project" value="UniProtKB-KW"/>
</dbReference>
<evidence type="ECO:0000313" key="11">
    <source>
        <dbReference type="EMBL" id="GAV20551.1"/>
    </source>
</evidence>
<evidence type="ECO:0000256" key="9">
    <source>
        <dbReference type="SAM" id="Phobius"/>
    </source>
</evidence>
<organism evidence="11 12">
    <name type="scientific">Mariprofundus micogutta</name>
    <dbReference type="NCBI Taxonomy" id="1921010"/>
    <lineage>
        <taxon>Bacteria</taxon>
        <taxon>Pseudomonadati</taxon>
        <taxon>Pseudomonadota</taxon>
        <taxon>Candidatius Mariprofundia</taxon>
        <taxon>Mariprofundales</taxon>
        <taxon>Mariprofundaceae</taxon>
        <taxon>Mariprofundus</taxon>
    </lineage>
</organism>
<name>A0A1L8CNQ7_9PROT</name>
<evidence type="ECO:0000256" key="4">
    <source>
        <dbReference type="ARBA" id="ARBA00022679"/>
    </source>
</evidence>
<dbReference type="EC" id="2.7.13.3" evidence="2"/>
<dbReference type="InterPro" id="IPR005467">
    <property type="entry name" value="His_kinase_dom"/>
</dbReference>
<dbReference type="CDD" id="cd18773">
    <property type="entry name" value="PDC1_HK_sensor"/>
    <property type="match status" value="1"/>
</dbReference>
<keyword evidence="7" id="KW-0067">ATP-binding</keyword>
<dbReference type="Proteomes" id="UP000231632">
    <property type="component" value="Unassembled WGS sequence"/>
</dbReference>
<evidence type="ECO:0000256" key="6">
    <source>
        <dbReference type="ARBA" id="ARBA00022777"/>
    </source>
</evidence>
<dbReference type="InterPro" id="IPR003594">
    <property type="entry name" value="HATPase_dom"/>
</dbReference>
<sequence>MDVPNHNSVALNASVPLALKRAIGISCTSQRIVKPDSYPSWHALCVQQQMHEITDILDKKSNRGVWRRFLMLALPVAGILVLSSYLFLQSEKQLHLDTVRIETAHHIESQAKNIRVEVKQAVLHVKFLSKHSEVVEVLKNDDIHAFDELSHDFHSFAKYMGVYDQVRLLDRNGYEVVRANFKDGEATLTQEEHLQDKSNHDYFNQTINLPDQNVFISDLTLNVEHGRIEQPYKPVIRYAAPVIDSDGEKIGVVVINFLGKVLIDRYLDATDVAGENMLLNANSFFIHAEDENVTWGSMLDSREDHSFANSFPDIWNGIVEARDGQILSEDGLFTFATVSPYGLISQDQPQGSGADDWVIVSHVPSAELFADSENSFQMFVKVNLLMLILWMIVAWLWARAESGRAAAFLKLQQVFQTKRSLLRQQLNLQELERRSLARALHDDMGQSLTSIQAYAAAIGKSLTEKSSETVGVNVQRIRDITTHIQKSVRSQLHDLRPASLDRLGLSAAVQDMLEEFSQRESITCEFVCESALPRLSDGQNIHLYRIVQEALTNIAKYAQAQHVKVCMNPSEGRLNLLVSDDGCGMATIEESGLGLLGMRERTELLNGEINITSALKKGVSISVKVPLEMKI</sequence>
<gene>
    <name evidence="11" type="ORF">MMIC_P1520</name>
</gene>
<evidence type="ECO:0000313" key="12">
    <source>
        <dbReference type="Proteomes" id="UP000231632"/>
    </source>
</evidence>
<evidence type="ECO:0000256" key="2">
    <source>
        <dbReference type="ARBA" id="ARBA00012438"/>
    </source>
</evidence>